<dbReference type="SUPFAM" id="SSF109604">
    <property type="entry name" value="HD-domain/PDEase-like"/>
    <property type="match status" value="1"/>
</dbReference>
<gene>
    <name evidence="9" type="ORF">HDIA_3817</name>
</gene>
<dbReference type="GO" id="GO:0002953">
    <property type="term" value="F:5'-deoxynucleotidase activity"/>
    <property type="evidence" value="ECO:0007669"/>
    <property type="project" value="UniProtKB-EC"/>
</dbReference>
<dbReference type="PANTHER" id="PTHR11845">
    <property type="entry name" value="5'-DEOXYNUCLEOTIDASE HDDC2"/>
    <property type="match status" value="1"/>
</dbReference>
<evidence type="ECO:0000256" key="2">
    <source>
        <dbReference type="ARBA" id="ARBA00001936"/>
    </source>
</evidence>
<dbReference type="Proteomes" id="UP000223606">
    <property type="component" value="Chromosome 1"/>
</dbReference>
<reference evidence="10" key="1">
    <citation type="submission" date="2017-09" db="EMBL/GenBank/DDBJ databases">
        <title>Genome sequence of Nannocystis excedens DSM 71.</title>
        <authorList>
            <person name="Blom J."/>
        </authorList>
    </citation>
    <scope>NUCLEOTIDE SEQUENCE [LARGE SCALE GENOMIC DNA]</scope>
    <source>
        <strain evidence="10">type strain: E19</strain>
    </source>
</reference>
<accession>A0A2C9DB49</accession>
<evidence type="ECO:0000313" key="9">
    <source>
        <dbReference type="EMBL" id="SON57358.1"/>
    </source>
</evidence>
<evidence type="ECO:0000313" key="10">
    <source>
        <dbReference type="Proteomes" id="UP000223606"/>
    </source>
</evidence>
<dbReference type="GO" id="GO:0046872">
    <property type="term" value="F:metal ion binding"/>
    <property type="evidence" value="ECO:0007669"/>
    <property type="project" value="UniProtKB-KW"/>
</dbReference>
<evidence type="ECO:0000256" key="6">
    <source>
        <dbReference type="ARBA" id="ARBA00022723"/>
    </source>
</evidence>
<evidence type="ECO:0000256" key="5">
    <source>
        <dbReference type="ARBA" id="ARBA00012964"/>
    </source>
</evidence>
<dbReference type="InterPro" id="IPR039356">
    <property type="entry name" value="YfbR/HDDC2"/>
</dbReference>
<dbReference type="GO" id="GO:0005737">
    <property type="term" value="C:cytoplasm"/>
    <property type="evidence" value="ECO:0007669"/>
    <property type="project" value="TreeGrafter"/>
</dbReference>
<comment type="cofactor">
    <cofactor evidence="3">
        <name>Co(2+)</name>
        <dbReference type="ChEBI" id="CHEBI:48828"/>
    </cofactor>
</comment>
<dbReference type="EC" id="3.1.3.89" evidence="5"/>
<evidence type="ECO:0000256" key="7">
    <source>
        <dbReference type="ARBA" id="ARBA00022801"/>
    </source>
</evidence>
<comment type="catalytic activity">
    <reaction evidence="1">
        <text>a 2'-deoxyribonucleoside 5'-phosphate + H2O = a 2'-deoxyribonucleoside + phosphate</text>
        <dbReference type="Rhea" id="RHEA:36167"/>
        <dbReference type="ChEBI" id="CHEBI:15377"/>
        <dbReference type="ChEBI" id="CHEBI:18274"/>
        <dbReference type="ChEBI" id="CHEBI:43474"/>
        <dbReference type="ChEBI" id="CHEBI:65317"/>
        <dbReference type="EC" id="3.1.3.89"/>
    </reaction>
</comment>
<dbReference type="AlphaFoldDB" id="A0A2C9DB49"/>
<feature type="domain" description="HD/PDEase" evidence="8">
    <location>
        <begin position="38"/>
        <end position="155"/>
    </location>
</feature>
<dbReference type="InterPro" id="IPR006674">
    <property type="entry name" value="HD_domain"/>
</dbReference>
<comment type="subunit">
    <text evidence="4">Homodimer.</text>
</comment>
<protein>
    <recommendedName>
        <fullName evidence="5">5'-deoxynucleotidase</fullName>
        <ecNumber evidence="5">3.1.3.89</ecNumber>
    </recommendedName>
</protein>
<dbReference type="Pfam" id="PF13023">
    <property type="entry name" value="HD_3"/>
    <property type="match status" value="1"/>
</dbReference>
<dbReference type="SMART" id="SM00471">
    <property type="entry name" value="HDc"/>
    <property type="match status" value="1"/>
</dbReference>
<dbReference type="EMBL" id="LT960614">
    <property type="protein sequence ID" value="SON57358.1"/>
    <property type="molecule type" value="Genomic_DNA"/>
</dbReference>
<sequence>MNAHDTPEKARIAGILDFIQAAENLKNTLRSGTTSNGRAESTAEHSWRLCLLVLMFDRDLGDCDRLKLLKLCIVHDLGEAISGDVPPILQVEGDGRAERERADLETLCAPLPQDLRDDILALWDDYNTASSPEAVLAKGFDKLETMLQHNVGKNPADFDYEFNLGYGVKQTDAHPLLRAIRTLVDEETRRRAG</sequence>
<comment type="cofactor">
    <cofactor evidence="2">
        <name>Mn(2+)</name>
        <dbReference type="ChEBI" id="CHEBI:29035"/>
    </cofactor>
</comment>
<dbReference type="KEGG" id="hdi:HDIA_3817"/>
<evidence type="ECO:0000256" key="4">
    <source>
        <dbReference type="ARBA" id="ARBA00011738"/>
    </source>
</evidence>
<keyword evidence="7" id="KW-0378">Hydrolase</keyword>
<evidence type="ECO:0000256" key="3">
    <source>
        <dbReference type="ARBA" id="ARBA00001941"/>
    </source>
</evidence>
<evidence type="ECO:0000256" key="1">
    <source>
        <dbReference type="ARBA" id="ARBA00001638"/>
    </source>
</evidence>
<name>A0A2C9DB49_9HYPH</name>
<dbReference type="RefSeq" id="WP_099557629.1">
    <property type="nucleotide sequence ID" value="NZ_LT960614.1"/>
</dbReference>
<proteinExistence type="predicted"/>
<evidence type="ECO:0000259" key="8">
    <source>
        <dbReference type="SMART" id="SM00471"/>
    </source>
</evidence>
<dbReference type="PANTHER" id="PTHR11845:SF13">
    <property type="entry name" value="5'-DEOXYNUCLEOTIDASE HDDC2"/>
    <property type="match status" value="1"/>
</dbReference>
<organism evidence="9 10">
    <name type="scientific">Hartmannibacter diazotrophicus</name>
    <dbReference type="NCBI Taxonomy" id="1482074"/>
    <lineage>
        <taxon>Bacteria</taxon>
        <taxon>Pseudomonadati</taxon>
        <taxon>Pseudomonadota</taxon>
        <taxon>Alphaproteobacteria</taxon>
        <taxon>Hyphomicrobiales</taxon>
        <taxon>Pleomorphomonadaceae</taxon>
        <taxon>Hartmannibacter</taxon>
    </lineage>
</organism>
<keyword evidence="6" id="KW-0479">Metal-binding</keyword>
<dbReference type="InterPro" id="IPR003607">
    <property type="entry name" value="HD/PDEase_dom"/>
</dbReference>
<dbReference type="OrthoDB" id="9796032at2"/>
<dbReference type="Gene3D" id="1.10.3210.10">
    <property type="entry name" value="Hypothetical protein af1432"/>
    <property type="match status" value="1"/>
</dbReference>
<keyword evidence="10" id="KW-1185">Reference proteome</keyword>